<dbReference type="Pfam" id="PF13432">
    <property type="entry name" value="TPR_16"/>
    <property type="match status" value="1"/>
</dbReference>
<sequence length="165" mass="18521">MNHTTRIQQRPAPMFLVLCLALCLTLGLTACAMPRITMHQDPLSPAEHLKLGLAYESGGNLPEALREYQAAMRNEPLAHLYTGNVLFALGRMEEAEKAYVNAIVSLPLNPEPRNNLAWLLYIQRQRLDQAEALAVEALRLSPPDREAEFLDTLQRIQEARSEYAG</sequence>
<dbReference type="InterPro" id="IPR051012">
    <property type="entry name" value="CellSynth/LPSAsmb/PSIAsmb"/>
</dbReference>
<dbReference type="EMBL" id="BLVP01000006">
    <property type="protein sequence ID" value="GFM36571.1"/>
    <property type="molecule type" value="Genomic_DNA"/>
</dbReference>
<gene>
    <name evidence="4" type="ORF">DSM19430T_12550</name>
</gene>
<dbReference type="InterPro" id="IPR011990">
    <property type="entry name" value="TPR-like_helical_dom_sf"/>
</dbReference>
<reference evidence="4 5" key="1">
    <citation type="submission" date="2020-05" db="EMBL/GenBank/DDBJ databases">
        <title>Draft genome sequence of Desulfovibrio psychrotolerans JS1T.</title>
        <authorList>
            <person name="Ueno A."/>
            <person name="Tamazawa S."/>
            <person name="Tamamura S."/>
            <person name="Murakami T."/>
            <person name="Kiyama T."/>
            <person name="Inomata H."/>
            <person name="Amano Y."/>
            <person name="Miyakawa K."/>
            <person name="Tamaki H."/>
            <person name="Naganuma T."/>
            <person name="Kaneko K."/>
        </authorList>
    </citation>
    <scope>NUCLEOTIDE SEQUENCE [LARGE SCALE GENOMIC DNA]</scope>
    <source>
        <strain evidence="4 5">JS1</strain>
    </source>
</reference>
<keyword evidence="1" id="KW-0677">Repeat</keyword>
<dbReference type="PANTHER" id="PTHR45586:SF14">
    <property type="entry name" value="TETRATRICOPEPTIDE TPR_2 REPEAT PROTEIN"/>
    <property type="match status" value="1"/>
</dbReference>
<keyword evidence="2 3" id="KW-0802">TPR repeat</keyword>
<keyword evidence="5" id="KW-1185">Reference proteome</keyword>
<accession>A0A7J0BTQ4</accession>
<dbReference type="Proteomes" id="UP000503820">
    <property type="component" value="Unassembled WGS sequence"/>
</dbReference>
<proteinExistence type="predicted"/>
<evidence type="ECO:0000256" key="2">
    <source>
        <dbReference type="ARBA" id="ARBA00022803"/>
    </source>
</evidence>
<evidence type="ECO:0000313" key="5">
    <source>
        <dbReference type="Proteomes" id="UP000503820"/>
    </source>
</evidence>
<protein>
    <recommendedName>
        <fullName evidence="6">Lipoprotein</fullName>
    </recommendedName>
</protein>
<name>A0A7J0BTQ4_9BACT</name>
<evidence type="ECO:0000313" key="4">
    <source>
        <dbReference type="EMBL" id="GFM36571.1"/>
    </source>
</evidence>
<organism evidence="4 5">
    <name type="scientific">Desulfovibrio psychrotolerans</name>
    <dbReference type="NCBI Taxonomy" id="415242"/>
    <lineage>
        <taxon>Bacteria</taxon>
        <taxon>Pseudomonadati</taxon>
        <taxon>Thermodesulfobacteriota</taxon>
        <taxon>Desulfovibrionia</taxon>
        <taxon>Desulfovibrionales</taxon>
        <taxon>Desulfovibrionaceae</taxon>
        <taxon>Desulfovibrio</taxon>
    </lineage>
</organism>
<dbReference type="PROSITE" id="PS51257">
    <property type="entry name" value="PROKAR_LIPOPROTEIN"/>
    <property type="match status" value="1"/>
</dbReference>
<dbReference type="Gene3D" id="1.25.40.10">
    <property type="entry name" value="Tetratricopeptide repeat domain"/>
    <property type="match status" value="1"/>
</dbReference>
<comment type="caution">
    <text evidence="4">The sequence shown here is derived from an EMBL/GenBank/DDBJ whole genome shotgun (WGS) entry which is preliminary data.</text>
</comment>
<dbReference type="RefSeq" id="WP_243451290.1">
    <property type="nucleotide sequence ID" value="NZ_BLVP01000006.1"/>
</dbReference>
<evidence type="ECO:0000256" key="3">
    <source>
        <dbReference type="PROSITE-ProRule" id="PRU00339"/>
    </source>
</evidence>
<dbReference type="AlphaFoldDB" id="A0A7J0BTQ4"/>
<feature type="repeat" description="TPR" evidence="3">
    <location>
        <begin position="45"/>
        <end position="78"/>
    </location>
</feature>
<evidence type="ECO:0000256" key="1">
    <source>
        <dbReference type="ARBA" id="ARBA00022737"/>
    </source>
</evidence>
<evidence type="ECO:0008006" key="6">
    <source>
        <dbReference type="Google" id="ProtNLM"/>
    </source>
</evidence>
<dbReference type="PANTHER" id="PTHR45586">
    <property type="entry name" value="TPR REPEAT-CONTAINING PROTEIN PA4667"/>
    <property type="match status" value="1"/>
</dbReference>
<dbReference type="InterPro" id="IPR019734">
    <property type="entry name" value="TPR_rpt"/>
</dbReference>
<dbReference type="PROSITE" id="PS50005">
    <property type="entry name" value="TPR"/>
    <property type="match status" value="1"/>
</dbReference>
<dbReference type="SUPFAM" id="SSF48452">
    <property type="entry name" value="TPR-like"/>
    <property type="match status" value="1"/>
</dbReference>